<protein>
    <submittedName>
        <fullName evidence="1">Uncharacterized protein</fullName>
    </submittedName>
</protein>
<keyword evidence="2" id="KW-1185">Reference proteome</keyword>
<reference evidence="1 2" key="1">
    <citation type="journal article" date="2014" name="Genome Biol. Evol.">
        <title>The genome of the myxosporean Thelohanellus kitauei shows adaptations to nutrient acquisition within its fish host.</title>
        <authorList>
            <person name="Yang Y."/>
            <person name="Xiong J."/>
            <person name="Zhou Z."/>
            <person name="Huo F."/>
            <person name="Miao W."/>
            <person name="Ran C."/>
            <person name="Liu Y."/>
            <person name="Zhang J."/>
            <person name="Feng J."/>
            <person name="Wang M."/>
            <person name="Wang M."/>
            <person name="Wang L."/>
            <person name="Yao B."/>
        </authorList>
    </citation>
    <scope>NUCLEOTIDE SEQUENCE [LARGE SCALE GENOMIC DNA]</scope>
    <source>
        <strain evidence="1">Wuqing</strain>
    </source>
</reference>
<comment type="caution">
    <text evidence="1">The sequence shown here is derived from an EMBL/GenBank/DDBJ whole genome shotgun (WGS) entry which is preliminary data.</text>
</comment>
<name>A0A0C2JI56_THEKT</name>
<accession>A0A0C2JI56</accession>
<gene>
    <name evidence="1" type="ORF">RF11_09949</name>
</gene>
<dbReference type="AlphaFoldDB" id="A0A0C2JI56"/>
<evidence type="ECO:0000313" key="1">
    <source>
        <dbReference type="EMBL" id="KII69008.1"/>
    </source>
</evidence>
<dbReference type="EMBL" id="JWZT01002643">
    <property type="protein sequence ID" value="KII69008.1"/>
    <property type="molecule type" value="Genomic_DNA"/>
</dbReference>
<evidence type="ECO:0000313" key="2">
    <source>
        <dbReference type="Proteomes" id="UP000031668"/>
    </source>
</evidence>
<dbReference type="Proteomes" id="UP000031668">
    <property type="component" value="Unassembled WGS sequence"/>
</dbReference>
<organism evidence="1 2">
    <name type="scientific">Thelohanellus kitauei</name>
    <name type="common">Myxosporean</name>
    <dbReference type="NCBI Taxonomy" id="669202"/>
    <lineage>
        <taxon>Eukaryota</taxon>
        <taxon>Metazoa</taxon>
        <taxon>Cnidaria</taxon>
        <taxon>Myxozoa</taxon>
        <taxon>Myxosporea</taxon>
        <taxon>Bivalvulida</taxon>
        <taxon>Platysporina</taxon>
        <taxon>Myxobolidae</taxon>
        <taxon>Thelohanellus</taxon>
    </lineage>
</organism>
<sequence length="116" mass="13437">MTASTQLSTYDGHSKYISFVFLASNIDETSQEDPPNSNAVSFRLDSNKELRSTRLYDLGRSLFSAEENAKRPISRYRNENSSKFNKYGKRMTDNEIAIKIPELVFYLFASLKLRFF</sequence>
<proteinExistence type="predicted"/>